<name>A0ABW5PNA9_9BACI</name>
<evidence type="ECO:0000259" key="4">
    <source>
        <dbReference type="PROSITE" id="PS51266"/>
    </source>
</evidence>
<evidence type="ECO:0000256" key="2">
    <source>
        <dbReference type="ARBA" id="ARBA00022771"/>
    </source>
</evidence>
<reference evidence="6" key="1">
    <citation type="journal article" date="2019" name="Int. J. Syst. Evol. Microbiol.">
        <title>The Global Catalogue of Microorganisms (GCM) 10K type strain sequencing project: providing services to taxonomists for standard genome sequencing and annotation.</title>
        <authorList>
            <consortium name="The Broad Institute Genomics Platform"/>
            <consortium name="The Broad Institute Genome Sequencing Center for Infectious Disease"/>
            <person name="Wu L."/>
            <person name="Ma J."/>
        </authorList>
    </citation>
    <scope>NUCLEOTIDE SEQUENCE [LARGE SCALE GENOMIC DNA]</scope>
    <source>
        <strain evidence="6">TISTR 2241</strain>
    </source>
</reference>
<evidence type="ECO:0000313" key="6">
    <source>
        <dbReference type="Proteomes" id="UP001597458"/>
    </source>
</evidence>
<protein>
    <submittedName>
        <fullName evidence="5">CHY zinc finger protein</fullName>
    </submittedName>
</protein>
<keyword evidence="1" id="KW-0479">Metal-binding</keyword>
<keyword evidence="6" id="KW-1185">Reference proteome</keyword>
<dbReference type="PROSITE" id="PS51266">
    <property type="entry name" value="ZF_CHY"/>
    <property type="match status" value="1"/>
</dbReference>
<dbReference type="InterPro" id="IPR016694">
    <property type="entry name" value="UCP017292"/>
</dbReference>
<feature type="domain" description="CHY-type" evidence="4">
    <location>
        <begin position="6"/>
        <end position="87"/>
    </location>
</feature>
<dbReference type="Proteomes" id="UP001597458">
    <property type="component" value="Unassembled WGS sequence"/>
</dbReference>
<proteinExistence type="predicted"/>
<dbReference type="InterPro" id="IPR037274">
    <property type="entry name" value="Znf_CHY_sf"/>
</dbReference>
<dbReference type="PANTHER" id="PTHR28082:SF1">
    <property type="entry name" value="HELPER OF TIM PROTEIN 13"/>
    <property type="match status" value="1"/>
</dbReference>
<dbReference type="Pfam" id="PF05495">
    <property type="entry name" value="zf-CHY"/>
    <property type="match status" value="1"/>
</dbReference>
<dbReference type="PIRSF" id="PIRSF017292">
    <property type="entry name" value="UCP017292_Znf_CHY"/>
    <property type="match status" value="1"/>
</dbReference>
<evidence type="ECO:0000256" key="1">
    <source>
        <dbReference type="ARBA" id="ARBA00022723"/>
    </source>
</evidence>
<evidence type="ECO:0000256" key="3">
    <source>
        <dbReference type="ARBA" id="ARBA00022833"/>
    </source>
</evidence>
<dbReference type="EMBL" id="JBHUMR010000007">
    <property type="protein sequence ID" value="MFD2616369.1"/>
    <property type="molecule type" value="Genomic_DNA"/>
</dbReference>
<accession>A0ABW5PNA9</accession>
<keyword evidence="2" id="KW-0863">Zinc-finger</keyword>
<gene>
    <name evidence="5" type="ORF">ACFSTF_03440</name>
</gene>
<keyword evidence="3" id="KW-0862">Zinc</keyword>
<organism evidence="5 6">
    <name type="scientific">Terrilactibacillus laevilacticus</name>
    <dbReference type="NCBI Taxonomy" id="1380157"/>
    <lineage>
        <taxon>Bacteria</taxon>
        <taxon>Bacillati</taxon>
        <taxon>Bacillota</taxon>
        <taxon>Bacilli</taxon>
        <taxon>Bacillales</taxon>
        <taxon>Bacillaceae</taxon>
        <taxon>Terrilactibacillus</taxon>
    </lineage>
</organism>
<dbReference type="RefSeq" id="WP_373681525.1">
    <property type="nucleotide sequence ID" value="NZ_JBHUMR010000007.1"/>
</dbReference>
<dbReference type="InterPro" id="IPR008913">
    <property type="entry name" value="Znf_CHY"/>
</dbReference>
<dbReference type="PANTHER" id="PTHR28082">
    <property type="entry name" value="ZINC FINGER PROTEIN"/>
    <property type="match status" value="1"/>
</dbReference>
<dbReference type="InterPro" id="IPR052604">
    <property type="entry name" value="Mito_Tim_assembly_helper"/>
</dbReference>
<comment type="caution">
    <text evidence="5">The sequence shown here is derived from an EMBL/GenBank/DDBJ whole genome shotgun (WGS) entry which is preliminary data.</text>
</comment>
<dbReference type="SUPFAM" id="SSF161219">
    <property type="entry name" value="CHY zinc finger-like"/>
    <property type="match status" value="1"/>
</dbReference>
<sequence>MVYGLEVDNETRCKHYHTKKDVIAIKFKCCGQYYSCYECHEEVADHRSEQWNEDEYDEKGILCGVCGHELTIHEYMNAHFKCPKCQADFNPGCQKHYHLYFGSCSK</sequence>
<evidence type="ECO:0000313" key="5">
    <source>
        <dbReference type="EMBL" id="MFD2616369.1"/>
    </source>
</evidence>